<evidence type="ECO:0000313" key="1">
    <source>
        <dbReference type="EMBL" id="RYM31445.1"/>
    </source>
</evidence>
<evidence type="ECO:0000313" key="2">
    <source>
        <dbReference type="Proteomes" id="UP000293952"/>
    </source>
</evidence>
<dbReference type="AlphaFoldDB" id="A0A4Q4KES6"/>
<dbReference type="Pfam" id="PF13376">
    <property type="entry name" value="OmdA"/>
    <property type="match status" value="1"/>
</dbReference>
<dbReference type="SUPFAM" id="SSF141694">
    <property type="entry name" value="AF2212/PG0164-like"/>
    <property type="match status" value="1"/>
</dbReference>
<gene>
    <name evidence="1" type="ORF">ERX46_16175</name>
</gene>
<dbReference type="OrthoDB" id="2243618at2"/>
<organism evidence="1 2">
    <name type="scientific">Brumimicrobium glaciale</name>
    <dbReference type="NCBI Taxonomy" id="200475"/>
    <lineage>
        <taxon>Bacteria</taxon>
        <taxon>Pseudomonadati</taxon>
        <taxon>Bacteroidota</taxon>
        <taxon>Flavobacteriia</taxon>
        <taxon>Flavobacteriales</taxon>
        <taxon>Crocinitomicaceae</taxon>
        <taxon>Brumimicrobium</taxon>
    </lineage>
</organism>
<reference evidence="1 2" key="1">
    <citation type="submission" date="2019-02" db="EMBL/GenBank/DDBJ databases">
        <title>Genome sequence of the sea-ice species Brumimicrobium glaciale.</title>
        <authorList>
            <person name="Bowman J.P."/>
        </authorList>
    </citation>
    <scope>NUCLEOTIDE SEQUENCE [LARGE SCALE GENOMIC DNA]</scope>
    <source>
        <strain evidence="1 2">IC156</strain>
    </source>
</reference>
<dbReference type="RefSeq" id="WP_130094909.1">
    <property type="nucleotide sequence ID" value="NZ_SETE01000008.1"/>
</dbReference>
<keyword evidence="2" id="KW-1185">Reference proteome</keyword>
<comment type="caution">
    <text evidence="1">The sequence shown here is derived from an EMBL/GenBank/DDBJ whole genome shotgun (WGS) entry which is preliminary data.</text>
</comment>
<name>A0A4Q4KES6_9FLAO</name>
<dbReference type="Gene3D" id="2.40.30.100">
    <property type="entry name" value="AF2212/PG0164-like"/>
    <property type="match status" value="1"/>
</dbReference>
<dbReference type="InterPro" id="IPR015018">
    <property type="entry name" value="DUF1905"/>
</dbReference>
<dbReference type="InterPro" id="IPR037079">
    <property type="entry name" value="AF2212/PG0164-like_sf"/>
</dbReference>
<dbReference type="EMBL" id="SETE01000008">
    <property type="protein sequence ID" value="RYM31445.1"/>
    <property type="molecule type" value="Genomic_DNA"/>
</dbReference>
<sequence length="160" mass="18567">MRKFKAKIEIIGINPFVFVPLEILNTIFEESDKNKGIIPVRGTVNGKQYQQTLLRYSGEWRLYINMVMLKDSPKRIGELIEVEIEFDPNERTVVPHPKLTKAFKENKEAFKVFEGLTPSSQKEIVKYISFLKTEASIDMNVKRAINYLLGNERFIGRDTP</sequence>
<dbReference type="Pfam" id="PF08922">
    <property type="entry name" value="DUF1905"/>
    <property type="match status" value="1"/>
</dbReference>
<proteinExistence type="predicted"/>
<dbReference type="Proteomes" id="UP000293952">
    <property type="component" value="Unassembled WGS sequence"/>
</dbReference>
<accession>A0A4Q4KES6</accession>
<protein>
    <submittedName>
        <fullName evidence="1">DUF1905 domain-containing protein</fullName>
    </submittedName>
</protein>